<comment type="similarity">
    <text evidence="5">Belongs to the SPT3 family.</text>
</comment>
<gene>
    <name evidence="7" type="ORF">PV10_00012</name>
</gene>
<evidence type="ECO:0000313" key="7">
    <source>
        <dbReference type="EMBL" id="KIV96108.1"/>
    </source>
</evidence>
<evidence type="ECO:0000256" key="5">
    <source>
        <dbReference type="ARBA" id="ARBA00061274"/>
    </source>
</evidence>
<dbReference type="GO" id="GO:0000124">
    <property type="term" value="C:SAGA complex"/>
    <property type="evidence" value="ECO:0007669"/>
    <property type="project" value="TreeGrafter"/>
</dbReference>
<proteinExistence type="inferred from homology"/>
<evidence type="ECO:0000256" key="6">
    <source>
        <dbReference type="SAM" id="MobiDB-lite"/>
    </source>
</evidence>
<keyword evidence="4" id="KW-0539">Nucleus</keyword>
<dbReference type="VEuPathDB" id="FungiDB:PV10_00012"/>
<keyword evidence="2" id="KW-0805">Transcription regulation</keyword>
<dbReference type="EMBL" id="KN847520">
    <property type="protein sequence ID" value="KIV96108.1"/>
    <property type="molecule type" value="Genomic_DNA"/>
</dbReference>
<dbReference type="RefSeq" id="XP_016227682.1">
    <property type="nucleotide sequence ID" value="XM_016364033.1"/>
</dbReference>
<dbReference type="PANTHER" id="PTHR11380">
    <property type="entry name" value="TRANSCRIPTION INITIATION FACTOR TFIID/SUPT3-RELATED"/>
    <property type="match status" value="1"/>
</dbReference>
<name>A0A0D2AB11_EXOME</name>
<dbReference type="GO" id="GO:0006366">
    <property type="term" value="P:transcription by RNA polymerase II"/>
    <property type="evidence" value="ECO:0007669"/>
    <property type="project" value="InterPro"/>
</dbReference>
<dbReference type="PANTHER" id="PTHR11380:SF16">
    <property type="entry name" value="TRANSCRIPTION INITIATION PROTEIN SPT3 HOMOLOG"/>
    <property type="match status" value="1"/>
</dbReference>
<dbReference type="STRING" id="212818.A0A0D2AB11"/>
<dbReference type="AlphaFoldDB" id="A0A0D2AB11"/>
<protein>
    <recommendedName>
        <fullName evidence="9">Transcription initiation protein spt3</fullName>
    </recommendedName>
</protein>
<dbReference type="GO" id="GO:0005634">
    <property type="term" value="C:nucleus"/>
    <property type="evidence" value="ECO:0007669"/>
    <property type="project" value="UniProtKB-SubCell"/>
</dbReference>
<reference evidence="7 8" key="1">
    <citation type="submission" date="2015-01" db="EMBL/GenBank/DDBJ databases">
        <title>The Genome Sequence of Exophiala mesophila CBS40295.</title>
        <authorList>
            <consortium name="The Broad Institute Genomics Platform"/>
            <person name="Cuomo C."/>
            <person name="de Hoog S."/>
            <person name="Gorbushina A."/>
            <person name="Stielow B."/>
            <person name="Teixiera M."/>
            <person name="Abouelleil A."/>
            <person name="Chapman S.B."/>
            <person name="Priest M."/>
            <person name="Young S.K."/>
            <person name="Wortman J."/>
            <person name="Nusbaum C."/>
            <person name="Birren B."/>
        </authorList>
    </citation>
    <scope>NUCLEOTIDE SEQUENCE [LARGE SCALE GENOMIC DNA]</scope>
    <source>
        <strain evidence="7 8">CBS 40295</strain>
    </source>
</reference>
<evidence type="ECO:0000256" key="1">
    <source>
        <dbReference type="ARBA" id="ARBA00004123"/>
    </source>
</evidence>
<dbReference type="SUPFAM" id="SSF47113">
    <property type="entry name" value="Histone-fold"/>
    <property type="match status" value="2"/>
</dbReference>
<accession>A0A0D2AB11</accession>
<evidence type="ECO:0008006" key="9">
    <source>
        <dbReference type="Google" id="ProtNLM"/>
    </source>
</evidence>
<organism evidence="7 8">
    <name type="scientific">Exophiala mesophila</name>
    <name type="common">Black yeast-like fungus</name>
    <dbReference type="NCBI Taxonomy" id="212818"/>
    <lineage>
        <taxon>Eukaryota</taxon>
        <taxon>Fungi</taxon>
        <taxon>Dikarya</taxon>
        <taxon>Ascomycota</taxon>
        <taxon>Pezizomycotina</taxon>
        <taxon>Eurotiomycetes</taxon>
        <taxon>Chaetothyriomycetidae</taxon>
        <taxon>Chaetothyriales</taxon>
        <taxon>Herpotrichiellaceae</taxon>
        <taxon>Exophiala</taxon>
    </lineage>
</organism>
<dbReference type="CDD" id="cd22926">
    <property type="entry name" value="HFD_SPT3"/>
    <property type="match status" value="1"/>
</dbReference>
<dbReference type="OrthoDB" id="66982at2759"/>
<dbReference type="HOGENOM" id="CLU_038706_1_1_1"/>
<evidence type="ECO:0000256" key="4">
    <source>
        <dbReference type="ARBA" id="ARBA00023242"/>
    </source>
</evidence>
<comment type="subcellular location">
    <subcellularLocation>
        <location evidence="1">Nucleus</location>
    </subcellularLocation>
</comment>
<dbReference type="Pfam" id="PF02269">
    <property type="entry name" value="TFIID-18kDa"/>
    <property type="match status" value="1"/>
</dbReference>
<dbReference type="Proteomes" id="UP000054302">
    <property type="component" value="Unassembled WGS sequence"/>
</dbReference>
<evidence type="ECO:0000256" key="3">
    <source>
        <dbReference type="ARBA" id="ARBA00023163"/>
    </source>
</evidence>
<dbReference type="GeneID" id="27317857"/>
<dbReference type="GO" id="GO:0046982">
    <property type="term" value="F:protein heterodimerization activity"/>
    <property type="evidence" value="ECO:0007669"/>
    <property type="project" value="InterPro"/>
</dbReference>
<dbReference type="InterPro" id="IPR003195">
    <property type="entry name" value="TFIID_TAF13"/>
</dbReference>
<dbReference type="GO" id="GO:0003712">
    <property type="term" value="F:transcription coregulator activity"/>
    <property type="evidence" value="ECO:0007669"/>
    <property type="project" value="TreeGrafter"/>
</dbReference>
<feature type="region of interest" description="Disordered" evidence="6">
    <location>
        <begin position="81"/>
        <end position="109"/>
    </location>
</feature>
<keyword evidence="8" id="KW-1185">Reference proteome</keyword>
<evidence type="ECO:0000313" key="8">
    <source>
        <dbReference type="Proteomes" id="UP000054302"/>
    </source>
</evidence>
<sequence>MFIGGETAQPDSETTALIEAIVKEQVIEMILQALNLANRRGIKTVSIVDIAFQMRHNCSRIARLKNFLYWKDIRKNAKDSDDRATDEVIPFGDGDQKESGQGYPSKSQPRRFNHTARIAFPWEDPFLYSEQPPEMIEDEVGQEEGRQEMLIQLALADYRTSNMTKDEYAYWSDCRQASFTFRKAKRFRRWVGLDRLVESKVSDDVIDVLGFLISEIIKTLTKEAISVKEANDRAEVKDRAAAMEEVARKRQDTEPCGLFSRPHVDTAPVSSKHIQEAYRRLQVIPKKYTCMRLGASAPRASLRLI</sequence>
<dbReference type="InterPro" id="IPR009072">
    <property type="entry name" value="Histone-fold"/>
</dbReference>
<keyword evidence="3" id="KW-0804">Transcription</keyword>
<evidence type="ECO:0000256" key="2">
    <source>
        <dbReference type="ARBA" id="ARBA00023015"/>
    </source>
</evidence>